<feature type="compositionally biased region" description="Polar residues" evidence="1">
    <location>
        <begin position="121"/>
        <end position="140"/>
    </location>
</feature>
<dbReference type="Proteomes" id="UP001163046">
    <property type="component" value="Unassembled WGS sequence"/>
</dbReference>
<sequence>MLKSLLGQKRRKSKFGRKKTTFSLFRNKAPRLTTSAPLKSKEQGDETNVVVEDQVAPTKSPGQEEDNPTSETDQGVADLEAIVEVDQSVLLTKSPVEGQEQGAQRGNRKVGDTSPWKKGLSPTSVHISTSSPVKRAKTTPTTSAITDLSIDMSLLTPPSLRHKKRQFTMVKHSKPTSTSLFKHLTVLRSGNSNNREGSKADANANCKVLTPDVEVSVNEDKQTTGEKRKRKANKKLFADEYVTNHDGSDAVQEMESDGTTECEVISQKNKAKGNSHKKGKKAPPKKKQRVLQKKKKHLHPQKKCKSEGEKKQELYFLSQQLTDIEKNIIVSDSESDWSDEDSGNPLAGSTPLSSRSRITSGSASGSGSGSASGTASRSGSASGLTTSPFWRKDPQSAPTTSPLH</sequence>
<feature type="compositionally biased region" description="Low complexity" evidence="1">
    <location>
        <begin position="353"/>
        <end position="363"/>
    </location>
</feature>
<feature type="region of interest" description="Disordered" evidence="1">
    <location>
        <begin position="246"/>
        <end position="312"/>
    </location>
</feature>
<feature type="compositionally biased region" description="Low complexity" evidence="1">
    <location>
        <begin position="371"/>
        <end position="387"/>
    </location>
</feature>
<organism evidence="2 3">
    <name type="scientific">Desmophyllum pertusum</name>
    <dbReference type="NCBI Taxonomy" id="174260"/>
    <lineage>
        <taxon>Eukaryota</taxon>
        <taxon>Metazoa</taxon>
        <taxon>Cnidaria</taxon>
        <taxon>Anthozoa</taxon>
        <taxon>Hexacorallia</taxon>
        <taxon>Scleractinia</taxon>
        <taxon>Caryophylliina</taxon>
        <taxon>Caryophylliidae</taxon>
        <taxon>Desmophyllum</taxon>
    </lineage>
</organism>
<feature type="compositionally biased region" description="Acidic residues" evidence="1">
    <location>
        <begin position="333"/>
        <end position="342"/>
    </location>
</feature>
<reference evidence="2" key="1">
    <citation type="submission" date="2023-01" db="EMBL/GenBank/DDBJ databases">
        <title>Genome assembly of the deep-sea coral Lophelia pertusa.</title>
        <authorList>
            <person name="Herrera S."/>
            <person name="Cordes E."/>
        </authorList>
    </citation>
    <scope>NUCLEOTIDE SEQUENCE</scope>
    <source>
        <strain evidence="2">USNM1676648</strain>
        <tissue evidence="2">Polyp</tissue>
    </source>
</reference>
<dbReference type="AlphaFoldDB" id="A0A9X0A161"/>
<feature type="region of interest" description="Disordered" evidence="1">
    <location>
        <begin position="333"/>
        <end position="404"/>
    </location>
</feature>
<protein>
    <submittedName>
        <fullName evidence="2">Uncharacterized protein</fullName>
    </submittedName>
</protein>
<feature type="region of interest" description="Disordered" evidence="1">
    <location>
        <begin position="92"/>
        <end position="140"/>
    </location>
</feature>
<name>A0A9X0A161_9CNID</name>
<feature type="compositionally biased region" description="Basic residues" evidence="1">
    <location>
        <begin position="8"/>
        <end position="20"/>
    </location>
</feature>
<gene>
    <name evidence="2" type="ORF">OS493_019321</name>
</gene>
<feature type="compositionally biased region" description="Basic residues" evidence="1">
    <location>
        <begin position="269"/>
        <end position="303"/>
    </location>
</feature>
<evidence type="ECO:0000313" key="3">
    <source>
        <dbReference type="Proteomes" id="UP001163046"/>
    </source>
</evidence>
<dbReference type="EMBL" id="MU825407">
    <property type="protein sequence ID" value="KAJ7391190.1"/>
    <property type="molecule type" value="Genomic_DNA"/>
</dbReference>
<accession>A0A9X0A161</accession>
<comment type="caution">
    <text evidence="2">The sequence shown here is derived from an EMBL/GenBank/DDBJ whole genome shotgun (WGS) entry which is preliminary data.</text>
</comment>
<keyword evidence="3" id="KW-1185">Reference proteome</keyword>
<proteinExistence type="predicted"/>
<feature type="region of interest" description="Disordered" evidence="1">
    <location>
        <begin position="1"/>
        <end position="78"/>
    </location>
</feature>
<evidence type="ECO:0000256" key="1">
    <source>
        <dbReference type="SAM" id="MobiDB-lite"/>
    </source>
</evidence>
<evidence type="ECO:0000313" key="2">
    <source>
        <dbReference type="EMBL" id="KAJ7391190.1"/>
    </source>
</evidence>